<comment type="subcellular location">
    <subcellularLocation>
        <location evidence="1">Membrane</location>
        <topology evidence="1">Multi-pass membrane protein</topology>
    </subcellularLocation>
</comment>
<evidence type="ECO:0000259" key="10">
    <source>
        <dbReference type="Pfam" id="PF00909"/>
    </source>
</evidence>
<evidence type="ECO:0000313" key="12">
    <source>
        <dbReference type="Proteomes" id="UP000004625"/>
    </source>
</evidence>
<evidence type="ECO:0000313" key="11">
    <source>
        <dbReference type="EMBL" id="EHL95209.1"/>
    </source>
</evidence>
<feature type="transmembrane region" description="Helical" evidence="9">
    <location>
        <begin position="299"/>
        <end position="326"/>
    </location>
</feature>
<protein>
    <recommendedName>
        <fullName evidence="8">Ammonium transporter</fullName>
    </recommendedName>
</protein>
<dbReference type="HOGENOM" id="CLU_000445_33_2_9"/>
<dbReference type="Proteomes" id="UP000004625">
    <property type="component" value="Unassembled WGS sequence"/>
</dbReference>
<feature type="domain" description="Ammonium transporter AmtB-like" evidence="10">
    <location>
        <begin position="49"/>
        <end position="332"/>
    </location>
</feature>
<feature type="transmembrane region" description="Helical" evidence="9">
    <location>
        <begin position="81"/>
        <end position="102"/>
    </location>
</feature>
<keyword evidence="12" id="KW-1185">Reference proteome</keyword>
<dbReference type="AlphaFoldDB" id="G9ZTU6"/>
<feature type="transmembrane region" description="Helical" evidence="9">
    <location>
        <begin position="265"/>
        <end position="287"/>
    </location>
</feature>
<dbReference type="GO" id="GO:0005886">
    <property type="term" value="C:plasma membrane"/>
    <property type="evidence" value="ECO:0007669"/>
    <property type="project" value="TreeGrafter"/>
</dbReference>
<proteinExistence type="inferred from homology"/>
<feature type="transmembrane region" description="Helical" evidence="9">
    <location>
        <begin position="49"/>
        <end position="69"/>
    </location>
</feature>
<dbReference type="InterPro" id="IPR018047">
    <property type="entry name" value="Ammonium_transpt_CS"/>
</dbReference>
<organism evidence="11 12">
    <name type="scientific">Lentilactobacillus parafarraginis F0439</name>
    <dbReference type="NCBI Taxonomy" id="797515"/>
    <lineage>
        <taxon>Bacteria</taxon>
        <taxon>Bacillati</taxon>
        <taxon>Bacillota</taxon>
        <taxon>Bacilli</taxon>
        <taxon>Lactobacillales</taxon>
        <taxon>Lactobacillaceae</taxon>
        <taxon>Lentilactobacillus</taxon>
    </lineage>
</organism>
<accession>G9ZTU6</accession>
<dbReference type="EMBL" id="AGEY01000211">
    <property type="protein sequence ID" value="EHL95209.1"/>
    <property type="molecule type" value="Genomic_DNA"/>
</dbReference>
<dbReference type="Pfam" id="PF00909">
    <property type="entry name" value="Ammonium_transp"/>
    <property type="match status" value="1"/>
</dbReference>
<feature type="transmembrane region" description="Helical" evidence="9">
    <location>
        <begin position="234"/>
        <end position="253"/>
    </location>
</feature>
<sequence length="393" mass="42314">MTSFPFFRLLKYAKNVSNKVWTNPNDDVRIYDIKEKREAMLLNAANTSFIILSSILVLFMTPGLAFFYGGLVSKRNVVNTMLSVFVMTGVAIVLWVMVGYSLSFEGDIHGIVGTLDNFFMNGVKLGALTATKIPTGIYSIFEMMFAIITPALFVGAVVGRIKFNFLLVFLILWSILIYYPMVHLVWSAHGLLAGLGTLDFAGGTVVHINAGITAFVLSAFLGKRIKFGDKPHTHYNLPWVLLGATILWIGWYGFNAGSALAVNNIAAQATITTTMSTGTAMVTWMILDMIISGKPTLVGVCTGTLCGLVGITPACGFVTIAGSFWIGMFSTFARTSSLTTSKIESGLMTLWMPLAVTVSVGLSEVFSPACSLLKLLTPSSPTTVFSMAAASTS</sequence>
<evidence type="ECO:0000256" key="5">
    <source>
        <dbReference type="ARBA" id="ARBA00022989"/>
    </source>
</evidence>
<dbReference type="PATRIC" id="fig|797515.3.peg.2890"/>
<keyword evidence="3" id="KW-0813">Transport</keyword>
<dbReference type="InterPro" id="IPR001905">
    <property type="entry name" value="Ammonium_transpt"/>
</dbReference>
<dbReference type="Gene3D" id="1.10.3430.10">
    <property type="entry name" value="Ammonium transporter AmtB like domains"/>
    <property type="match status" value="1"/>
</dbReference>
<dbReference type="InterPro" id="IPR029020">
    <property type="entry name" value="Ammonium/urea_transptr"/>
</dbReference>
<dbReference type="PANTHER" id="PTHR43029">
    <property type="entry name" value="AMMONIUM TRANSPORTER MEP2"/>
    <property type="match status" value="1"/>
</dbReference>
<dbReference type="SUPFAM" id="SSF111352">
    <property type="entry name" value="Ammonium transporter"/>
    <property type="match status" value="1"/>
</dbReference>
<evidence type="ECO:0000256" key="7">
    <source>
        <dbReference type="ARBA" id="ARBA00023177"/>
    </source>
</evidence>
<comment type="similarity">
    <text evidence="2">Belongs to the ammonia transporter channel (TC 1.A.11.2) family.</text>
</comment>
<evidence type="ECO:0000256" key="9">
    <source>
        <dbReference type="SAM" id="Phobius"/>
    </source>
</evidence>
<gene>
    <name evidence="11" type="ORF">HMPREF9103_03181</name>
</gene>
<keyword evidence="4 9" id="KW-0812">Transmembrane</keyword>
<evidence type="ECO:0000256" key="8">
    <source>
        <dbReference type="ARBA" id="ARBA00050025"/>
    </source>
</evidence>
<evidence type="ECO:0000256" key="6">
    <source>
        <dbReference type="ARBA" id="ARBA00023136"/>
    </source>
</evidence>
<name>G9ZTU6_9LACO</name>
<dbReference type="PROSITE" id="PS01219">
    <property type="entry name" value="AMMONIUM_TRANSP"/>
    <property type="match status" value="1"/>
</dbReference>
<keyword evidence="7" id="KW-0924">Ammonia transport</keyword>
<dbReference type="STRING" id="797515.HMPREF9103_03181"/>
<feature type="transmembrane region" description="Helical" evidence="9">
    <location>
        <begin position="200"/>
        <end position="222"/>
    </location>
</feature>
<dbReference type="GO" id="GO:0008519">
    <property type="term" value="F:ammonium channel activity"/>
    <property type="evidence" value="ECO:0007669"/>
    <property type="project" value="InterPro"/>
</dbReference>
<keyword evidence="6 9" id="KW-0472">Membrane</keyword>
<evidence type="ECO:0000256" key="3">
    <source>
        <dbReference type="ARBA" id="ARBA00022448"/>
    </source>
</evidence>
<keyword evidence="5 9" id="KW-1133">Transmembrane helix</keyword>
<dbReference type="eggNOG" id="COG0004">
    <property type="taxonomic scope" value="Bacteria"/>
</dbReference>
<evidence type="ECO:0000256" key="4">
    <source>
        <dbReference type="ARBA" id="ARBA00022692"/>
    </source>
</evidence>
<dbReference type="PANTHER" id="PTHR43029:SF10">
    <property type="entry name" value="AMMONIUM TRANSPORTER MEP2"/>
    <property type="match status" value="1"/>
</dbReference>
<feature type="transmembrane region" description="Helical" evidence="9">
    <location>
        <begin position="137"/>
        <end position="158"/>
    </location>
</feature>
<evidence type="ECO:0000256" key="2">
    <source>
        <dbReference type="ARBA" id="ARBA00005887"/>
    </source>
</evidence>
<feature type="transmembrane region" description="Helical" evidence="9">
    <location>
        <begin position="165"/>
        <end position="188"/>
    </location>
</feature>
<dbReference type="InterPro" id="IPR024041">
    <property type="entry name" value="NH4_transpt_AmtB-like_dom"/>
</dbReference>
<reference evidence="11 12" key="1">
    <citation type="submission" date="2011-09" db="EMBL/GenBank/DDBJ databases">
        <authorList>
            <person name="Weinstock G."/>
            <person name="Sodergren E."/>
            <person name="Clifton S."/>
            <person name="Fulton L."/>
            <person name="Fulton B."/>
            <person name="Courtney L."/>
            <person name="Fronick C."/>
            <person name="Harrison M."/>
            <person name="Strong C."/>
            <person name="Farmer C."/>
            <person name="Delahaunty K."/>
            <person name="Markovic C."/>
            <person name="Hall O."/>
            <person name="Minx P."/>
            <person name="Tomlinson C."/>
            <person name="Mitreva M."/>
            <person name="Hou S."/>
            <person name="Chen J."/>
            <person name="Wollam A."/>
            <person name="Pepin K.H."/>
            <person name="Johnson M."/>
            <person name="Bhonagiri V."/>
            <person name="Zhang X."/>
            <person name="Suruliraj S."/>
            <person name="Warren W."/>
            <person name="Chinwalla A."/>
            <person name="Mardis E.R."/>
            <person name="Wilson R.K."/>
        </authorList>
    </citation>
    <scope>NUCLEOTIDE SEQUENCE [LARGE SCALE GENOMIC DNA]</scope>
    <source>
        <strain evidence="11 12">F0439</strain>
    </source>
</reference>
<comment type="caution">
    <text evidence="11">The sequence shown here is derived from an EMBL/GenBank/DDBJ whole genome shotgun (WGS) entry which is preliminary data.</text>
</comment>
<evidence type="ECO:0000256" key="1">
    <source>
        <dbReference type="ARBA" id="ARBA00004141"/>
    </source>
</evidence>